<protein>
    <recommendedName>
        <fullName evidence="3">YjcZ family sporulation protein</fullName>
    </recommendedName>
</protein>
<sequence length="40" mass="4193">MGHSFKSGALFFIVVIIFILFSIGAGQSDSTLGSDEILSS</sequence>
<comment type="caution">
    <text evidence="1">The sequence shown here is derived from an EMBL/GenBank/DDBJ whole genome shotgun (WGS) entry which is preliminary data.</text>
</comment>
<proteinExistence type="predicted"/>
<name>A0ABU9VF06_9BACI</name>
<dbReference type="RefSeq" id="WP_343129604.1">
    <property type="nucleotide sequence ID" value="NZ_JBCITK010000001.1"/>
</dbReference>
<evidence type="ECO:0000313" key="2">
    <source>
        <dbReference type="Proteomes" id="UP001418796"/>
    </source>
</evidence>
<gene>
    <name evidence="1" type="ORF">MKY91_04790</name>
</gene>
<reference evidence="1 2" key="1">
    <citation type="submission" date="2024-03" db="EMBL/GenBank/DDBJ databases">
        <title>Bacilli Hybrid Assemblies.</title>
        <authorList>
            <person name="Kovac J."/>
        </authorList>
    </citation>
    <scope>NUCLEOTIDE SEQUENCE [LARGE SCALE GENOMIC DNA]</scope>
    <source>
        <strain evidence="1 2">FSL R7-0666</strain>
    </source>
</reference>
<evidence type="ECO:0000313" key="1">
    <source>
        <dbReference type="EMBL" id="MEN0642481.1"/>
    </source>
</evidence>
<dbReference type="Proteomes" id="UP001418796">
    <property type="component" value="Unassembled WGS sequence"/>
</dbReference>
<dbReference type="EMBL" id="JBCITK010000001">
    <property type="protein sequence ID" value="MEN0642481.1"/>
    <property type="molecule type" value="Genomic_DNA"/>
</dbReference>
<keyword evidence="2" id="KW-1185">Reference proteome</keyword>
<evidence type="ECO:0008006" key="3">
    <source>
        <dbReference type="Google" id="ProtNLM"/>
    </source>
</evidence>
<accession>A0ABU9VF06</accession>
<organism evidence="1 2">
    <name type="scientific">Alkalicoccobacillus gibsonii</name>
    <dbReference type="NCBI Taxonomy" id="79881"/>
    <lineage>
        <taxon>Bacteria</taxon>
        <taxon>Bacillati</taxon>
        <taxon>Bacillota</taxon>
        <taxon>Bacilli</taxon>
        <taxon>Bacillales</taxon>
        <taxon>Bacillaceae</taxon>
        <taxon>Alkalicoccobacillus</taxon>
    </lineage>
</organism>